<gene>
    <name evidence="3" type="ordered locus">BN6_78360</name>
</gene>
<dbReference type="AlphaFoldDB" id="K0KE59"/>
<reference evidence="3 4" key="1">
    <citation type="journal article" date="2012" name="BMC Genomics">
        <title>Complete genome sequence of Saccharothrix espanaensis DSM 44229T and comparison to the other completely sequenced Pseudonocardiaceae.</title>
        <authorList>
            <person name="Strobel T."/>
            <person name="Al-Dilaimi A."/>
            <person name="Blom J."/>
            <person name="Gessner A."/>
            <person name="Kalinowski J."/>
            <person name="Luzhetska M."/>
            <person name="Puhler A."/>
            <person name="Szczepanowski R."/>
            <person name="Bechthold A."/>
            <person name="Ruckert C."/>
        </authorList>
    </citation>
    <scope>NUCLEOTIDE SEQUENCE [LARGE SCALE GENOMIC DNA]</scope>
    <source>
        <strain evidence="4">ATCC 51144 / DSM 44229 / JCM 9112 / NBRC 15066 / NRRL 15764</strain>
    </source>
</reference>
<keyword evidence="2" id="KW-0472">Membrane</keyword>
<dbReference type="eggNOG" id="ENOG502ZVPR">
    <property type="taxonomic scope" value="Bacteria"/>
</dbReference>
<feature type="region of interest" description="Disordered" evidence="1">
    <location>
        <begin position="1"/>
        <end position="61"/>
    </location>
</feature>
<dbReference type="Proteomes" id="UP000006281">
    <property type="component" value="Chromosome"/>
</dbReference>
<sequence>MQRPTTSGRRHSRAGSVSVAELIRRQRTPLRSPTREQTAAGPVAEPLGEPGHQAPPRPSNRAARIASLSTGALVLLVSIAAASIMVGNRDSGPLRPTPAPPAEIAGSAALRPDVLSAQLAGPRDAPATPVPEPSPMGIDLPLDVAAEPDSHVVPPREAATRSKPQVDVVRHFYELLPAKPAEAVLLLTPGLVGGNARDFVTSWGGVQAITIESTTLRPDGTVLAAVSMQERSGRWLRVEQRFWLSDTSPPRIVRTDVLSAQRG</sequence>
<keyword evidence="2" id="KW-0812">Transmembrane</keyword>
<proteinExistence type="predicted"/>
<dbReference type="EMBL" id="HE804045">
    <property type="protein sequence ID" value="CCH35054.1"/>
    <property type="molecule type" value="Genomic_DNA"/>
</dbReference>
<keyword evidence="2" id="KW-1133">Transmembrane helix</keyword>
<protein>
    <submittedName>
        <fullName evidence="3">Putative membrane protein</fullName>
    </submittedName>
</protein>
<evidence type="ECO:0000313" key="3">
    <source>
        <dbReference type="EMBL" id="CCH35054.1"/>
    </source>
</evidence>
<dbReference type="STRING" id="1179773.BN6_78360"/>
<organism evidence="3 4">
    <name type="scientific">Saccharothrix espanaensis (strain ATCC 51144 / DSM 44229 / JCM 9112 / NBRC 15066 / NRRL 15764)</name>
    <dbReference type="NCBI Taxonomy" id="1179773"/>
    <lineage>
        <taxon>Bacteria</taxon>
        <taxon>Bacillati</taxon>
        <taxon>Actinomycetota</taxon>
        <taxon>Actinomycetes</taxon>
        <taxon>Pseudonocardiales</taxon>
        <taxon>Pseudonocardiaceae</taxon>
        <taxon>Saccharothrix</taxon>
    </lineage>
</organism>
<dbReference type="PATRIC" id="fig|1179773.3.peg.7910"/>
<keyword evidence="4" id="KW-1185">Reference proteome</keyword>
<dbReference type="HOGENOM" id="CLU_1056829_0_0_11"/>
<name>K0KE59_SACES</name>
<evidence type="ECO:0000313" key="4">
    <source>
        <dbReference type="Proteomes" id="UP000006281"/>
    </source>
</evidence>
<evidence type="ECO:0000256" key="1">
    <source>
        <dbReference type="SAM" id="MobiDB-lite"/>
    </source>
</evidence>
<evidence type="ECO:0000256" key="2">
    <source>
        <dbReference type="SAM" id="Phobius"/>
    </source>
</evidence>
<dbReference type="KEGG" id="sesp:BN6_78360"/>
<accession>K0KE59</accession>
<feature type="transmembrane region" description="Helical" evidence="2">
    <location>
        <begin position="65"/>
        <end position="86"/>
    </location>
</feature>